<name>A0A930KVB7_9MICC</name>
<reference evidence="1" key="1">
    <citation type="submission" date="2020-04" db="EMBL/GenBank/DDBJ databases">
        <title>Deep metagenomics examines the oral microbiome during advanced dental caries in children, revealing novel taxa and co-occurrences with host molecules.</title>
        <authorList>
            <person name="Baker J.L."/>
            <person name="Morton J.T."/>
            <person name="Dinis M."/>
            <person name="Alvarez R."/>
            <person name="Tran N.C."/>
            <person name="Knight R."/>
            <person name="Edlund A."/>
        </authorList>
    </citation>
    <scope>NUCLEOTIDE SEQUENCE</scope>
    <source>
        <strain evidence="1">JCVI_39_bin.18</strain>
    </source>
</reference>
<evidence type="ECO:0000313" key="1">
    <source>
        <dbReference type="EMBL" id="MBF1656560.1"/>
    </source>
</evidence>
<comment type="caution">
    <text evidence="1">The sequence shown here is derived from an EMBL/GenBank/DDBJ whole genome shotgun (WGS) entry which is preliminary data.</text>
</comment>
<dbReference type="RefSeq" id="WP_303943765.1">
    <property type="nucleotide sequence ID" value="NZ_JABZXO010000002.1"/>
</dbReference>
<sequence length="104" mass="10504">MLAGFFAPGNAGSSYAISPVCGLEWVRGGSGVANAVSAIIISQQWCNNPKNPRRAVGYVQQGGAGGAGGSYLAPSVRNGAIVGNKEAPAGPNVRVNGMAEVRFK</sequence>
<dbReference type="AlphaFoldDB" id="A0A930KVB7"/>
<organism evidence="1 2">
    <name type="scientific">Rothia mucilaginosa</name>
    <dbReference type="NCBI Taxonomy" id="43675"/>
    <lineage>
        <taxon>Bacteria</taxon>
        <taxon>Bacillati</taxon>
        <taxon>Actinomycetota</taxon>
        <taxon>Actinomycetes</taxon>
        <taxon>Micrococcales</taxon>
        <taxon>Micrococcaceae</taxon>
        <taxon>Rothia</taxon>
    </lineage>
</organism>
<dbReference type="EMBL" id="JABZXO010000002">
    <property type="protein sequence ID" value="MBF1656560.1"/>
    <property type="molecule type" value="Genomic_DNA"/>
</dbReference>
<protein>
    <submittedName>
        <fullName evidence="1">Uncharacterized protein</fullName>
    </submittedName>
</protein>
<dbReference type="Proteomes" id="UP000770330">
    <property type="component" value="Unassembled WGS sequence"/>
</dbReference>
<gene>
    <name evidence="1" type="ORF">HXO61_01270</name>
</gene>
<evidence type="ECO:0000313" key="2">
    <source>
        <dbReference type="Proteomes" id="UP000770330"/>
    </source>
</evidence>
<accession>A0A930KVB7</accession>
<proteinExistence type="predicted"/>